<gene>
    <name evidence="1" type="ORF">D0962_28415</name>
</gene>
<dbReference type="EMBL" id="QZCE01000002">
    <property type="protein sequence ID" value="NEZ66637.1"/>
    <property type="molecule type" value="Genomic_DNA"/>
</dbReference>
<sequence>MTHLIKTLIRLISLSVLWLLVRFTQFVLELSELIHEADAVSMAELYLQCDIQKMVAKAAPKFVKAWVEV</sequence>
<reference evidence="1 2" key="1">
    <citation type="journal article" date="2020" name="Microb. Ecol.">
        <title>Ecogenomics of the Marine Benthic Filamentous Cyanobacterium Adonisia.</title>
        <authorList>
            <person name="Walter J.M."/>
            <person name="Coutinho F.H."/>
            <person name="Leomil L."/>
            <person name="Hargreaves P.I."/>
            <person name="Campeao M.E."/>
            <person name="Vieira V.V."/>
            <person name="Silva B.S."/>
            <person name="Fistarol G.O."/>
            <person name="Salomon P.S."/>
            <person name="Sawabe T."/>
            <person name="Mino S."/>
            <person name="Hosokawa M."/>
            <person name="Miyashita H."/>
            <person name="Maruyama F."/>
            <person name="van Verk M.C."/>
            <person name="Dutilh B.E."/>
            <person name="Thompson C.C."/>
            <person name="Thompson F.L."/>
        </authorList>
    </citation>
    <scope>NUCLEOTIDE SEQUENCE [LARGE SCALE GENOMIC DNA]</scope>
    <source>
        <strain evidence="1 2">CCMR0082</strain>
    </source>
</reference>
<accession>A0A6M0SDQ7</accession>
<protein>
    <submittedName>
        <fullName evidence="1">Uncharacterized protein</fullName>
    </submittedName>
</protein>
<comment type="caution">
    <text evidence="1">The sequence shown here is derived from an EMBL/GenBank/DDBJ whole genome shotgun (WGS) entry which is preliminary data.</text>
</comment>
<dbReference type="AlphaFoldDB" id="A0A6M0SDQ7"/>
<evidence type="ECO:0000313" key="1">
    <source>
        <dbReference type="EMBL" id="NEZ66637.1"/>
    </source>
</evidence>
<organism evidence="1 2">
    <name type="scientific">Adonisia turfae CCMR0082</name>
    <dbReference type="NCBI Taxonomy" id="2304604"/>
    <lineage>
        <taxon>Bacteria</taxon>
        <taxon>Bacillati</taxon>
        <taxon>Cyanobacteriota</taxon>
        <taxon>Adonisia</taxon>
        <taxon>Adonisia turfae</taxon>
    </lineage>
</organism>
<proteinExistence type="predicted"/>
<dbReference type="Proteomes" id="UP000473574">
    <property type="component" value="Unassembled WGS sequence"/>
</dbReference>
<evidence type="ECO:0000313" key="2">
    <source>
        <dbReference type="Proteomes" id="UP000473574"/>
    </source>
</evidence>
<name>A0A6M0SDQ7_9CYAN</name>
<dbReference type="RefSeq" id="WP_163668973.1">
    <property type="nucleotide sequence ID" value="NZ_QZCE01000002.1"/>
</dbReference>